<accession>A0A8S5LFV2</accession>
<reference evidence="1" key="1">
    <citation type="journal article" date="2021" name="Proc. Natl. Acad. Sci. U.S.A.">
        <title>A Catalog of Tens of Thousands of Viruses from Human Metagenomes Reveals Hidden Associations with Chronic Diseases.</title>
        <authorList>
            <person name="Tisza M.J."/>
            <person name="Buck C.B."/>
        </authorList>
    </citation>
    <scope>NUCLEOTIDE SEQUENCE</scope>
    <source>
        <strain evidence="1">CtT1Q6</strain>
    </source>
</reference>
<proteinExistence type="predicted"/>
<protein>
    <submittedName>
        <fullName evidence="1">Uncharacterized protein</fullName>
    </submittedName>
</protein>
<name>A0A8S5LFV2_9CAUD</name>
<evidence type="ECO:0000313" key="1">
    <source>
        <dbReference type="EMBL" id="DAD68763.1"/>
    </source>
</evidence>
<dbReference type="EMBL" id="BK014708">
    <property type="protein sequence ID" value="DAD68763.1"/>
    <property type="molecule type" value="Genomic_DNA"/>
</dbReference>
<sequence>MSSVSCCTICNSISLFPSRPIPHHPTSSHLSHHSYIFISLGFSCRRCGCSCCTRRLSL</sequence>
<organism evidence="1">
    <name type="scientific">Myoviridae sp. ctT1Q6</name>
    <dbReference type="NCBI Taxonomy" id="2823546"/>
    <lineage>
        <taxon>Viruses</taxon>
        <taxon>Duplodnaviria</taxon>
        <taxon>Heunggongvirae</taxon>
        <taxon>Uroviricota</taxon>
        <taxon>Caudoviricetes</taxon>
    </lineage>
</organism>